<keyword evidence="2" id="KW-1185">Reference proteome</keyword>
<evidence type="ECO:0000313" key="1">
    <source>
        <dbReference type="EMBL" id="KZT01503.1"/>
    </source>
</evidence>
<dbReference type="RefSeq" id="XP_040759243.1">
    <property type="nucleotide sequence ID" value="XM_040902551.1"/>
</dbReference>
<sequence>MCHPPHLDSSYRQQIFKTRDFRISIGAIRKIFDNYITEKSLFCVCDGCDQPNTQHNLSPSQLAVHKHPLPSTILTPGQLPPLPEPTRIGDSETIHGSGAPEDSCHLSFRSERCSSLDQISRCLTTSSSCMLNEAELALHSSSRSFIRESRSASSGLVQIGCNV</sequence>
<gene>
    <name evidence="1" type="ORF">LAESUDRAFT_457280</name>
</gene>
<dbReference type="GeneID" id="63819582"/>
<dbReference type="Proteomes" id="UP000076871">
    <property type="component" value="Unassembled WGS sequence"/>
</dbReference>
<dbReference type="EMBL" id="KV427663">
    <property type="protein sequence ID" value="KZT01503.1"/>
    <property type="molecule type" value="Genomic_DNA"/>
</dbReference>
<organism evidence="1 2">
    <name type="scientific">Laetiporus sulphureus 93-53</name>
    <dbReference type="NCBI Taxonomy" id="1314785"/>
    <lineage>
        <taxon>Eukaryota</taxon>
        <taxon>Fungi</taxon>
        <taxon>Dikarya</taxon>
        <taxon>Basidiomycota</taxon>
        <taxon>Agaricomycotina</taxon>
        <taxon>Agaricomycetes</taxon>
        <taxon>Polyporales</taxon>
        <taxon>Laetiporus</taxon>
    </lineage>
</organism>
<dbReference type="InParanoid" id="A0A165BR62"/>
<name>A0A165BR62_9APHY</name>
<reference evidence="1 2" key="1">
    <citation type="journal article" date="2016" name="Mol. Biol. Evol.">
        <title>Comparative Genomics of Early-Diverging Mushroom-Forming Fungi Provides Insights into the Origins of Lignocellulose Decay Capabilities.</title>
        <authorList>
            <person name="Nagy L.G."/>
            <person name="Riley R."/>
            <person name="Tritt A."/>
            <person name="Adam C."/>
            <person name="Daum C."/>
            <person name="Floudas D."/>
            <person name="Sun H."/>
            <person name="Yadav J.S."/>
            <person name="Pangilinan J."/>
            <person name="Larsson K.H."/>
            <person name="Matsuura K."/>
            <person name="Barry K."/>
            <person name="Labutti K."/>
            <person name="Kuo R."/>
            <person name="Ohm R.A."/>
            <person name="Bhattacharya S.S."/>
            <person name="Shirouzu T."/>
            <person name="Yoshinaga Y."/>
            <person name="Martin F.M."/>
            <person name="Grigoriev I.V."/>
            <person name="Hibbett D.S."/>
        </authorList>
    </citation>
    <scope>NUCLEOTIDE SEQUENCE [LARGE SCALE GENOMIC DNA]</scope>
    <source>
        <strain evidence="1 2">93-53</strain>
    </source>
</reference>
<accession>A0A165BR62</accession>
<evidence type="ECO:0000313" key="2">
    <source>
        <dbReference type="Proteomes" id="UP000076871"/>
    </source>
</evidence>
<dbReference type="AlphaFoldDB" id="A0A165BR62"/>
<proteinExistence type="predicted"/>
<protein>
    <submittedName>
        <fullName evidence="1">Uncharacterized protein</fullName>
    </submittedName>
</protein>